<evidence type="ECO:0000313" key="2">
    <source>
        <dbReference type="Proteomes" id="UP000054217"/>
    </source>
</evidence>
<evidence type="ECO:0000313" key="1">
    <source>
        <dbReference type="EMBL" id="KIO06186.1"/>
    </source>
</evidence>
<keyword evidence="2" id="KW-1185">Reference proteome</keyword>
<dbReference type="AlphaFoldDB" id="A0A0C3PDF8"/>
<reference evidence="2" key="2">
    <citation type="submission" date="2015-01" db="EMBL/GenBank/DDBJ databases">
        <title>Evolutionary Origins and Diversification of the Mycorrhizal Mutualists.</title>
        <authorList>
            <consortium name="DOE Joint Genome Institute"/>
            <consortium name="Mycorrhizal Genomics Consortium"/>
            <person name="Kohler A."/>
            <person name="Kuo A."/>
            <person name="Nagy L.G."/>
            <person name="Floudas D."/>
            <person name="Copeland A."/>
            <person name="Barry K.W."/>
            <person name="Cichocki N."/>
            <person name="Veneault-Fourrey C."/>
            <person name="LaButti K."/>
            <person name="Lindquist E.A."/>
            <person name="Lipzen A."/>
            <person name="Lundell T."/>
            <person name="Morin E."/>
            <person name="Murat C."/>
            <person name="Riley R."/>
            <person name="Ohm R."/>
            <person name="Sun H."/>
            <person name="Tunlid A."/>
            <person name="Henrissat B."/>
            <person name="Grigoriev I.V."/>
            <person name="Hibbett D.S."/>
            <person name="Martin F."/>
        </authorList>
    </citation>
    <scope>NUCLEOTIDE SEQUENCE [LARGE SCALE GENOMIC DNA]</scope>
    <source>
        <strain evidence="2">Marx 270</strain>
    </source>
</reference>
<gene>
    <name evidence="1" type="ORF">M404DRAFT_999404</name>
</gene>
<dbReference type="HOGENOM" id="CLU_2997415_0_0_1"/>
<dbReference type="Proteomes" id="UP000054217">
    <property type="component" value="Unassembled WGS sequence"/>
</dbReference>
<organism evidence="1 2">
    <name type="scientific">Pisolithus tinctorius Marx 270</name>
    <dbReference type="NCBI Taxonomy" id="870435"/>
    <lineage>
        <taxon>Eukaryota</taxon>
        <taxon>Fungi</taxon>
        <taxon>Dikarya</taxon>
        <taxon>Basidiomycota</taxon>
        <taxon>Agaricomycotina</taxon>
        <taxon>Agaricomycetes</taxon>
        <taxon>Agaricomycetidae</taxon>
        <taxon>Boletales</taxon>
        <taxon>Sclerodermatineae</taxon>
        <taxon>Pisolithaceae</taxon>
        <taxon>Pisolithus</taxon>
    </lineage>
</organism>
<dbReference type="InParanoid" id="A0A0C3PDF8"/>
<dbReference type="EMBL" id="KN831964">
    <property type="protein sequence ID" value="KIO06186.1"/>
    <property type="molecule type" value="Genomic_DNA"/>
</dbReference>
<name>A0A0C3PDF8_PISTI</name>
<protein>
    <submittedName>
        <fullName evidence="1">Uncharacterized protein</fullName>
    </submittedName>
</protein>
<sequence>MTTATGTDRVAALMDQSWRSALLVTNQHPYMEGRRSDNANLSQISTSAASCCGPLAT</sequence>
<proteinExistence type="predicted"/>
<accession>A0A0C3PDF8</accession>
<reference evidence="1 2" key="1">
    <citation type="submission" date="2014-04" db="EMBL/GenBank/DDBJ databases">
        <authorList>
            <consortium name="DOE Joint Genome Institute"/>
            <person name="Kuo A."/>
            <person name="Kohler A."/>
            <person name="Costa M.D."/>
            <person name="Nagy L.G."/>
            <person name="Floudas D."/>
            <person name="Copeland A."/>
            <person name="Barry K.W."/>
            <person name="Cichocki N."/>
            <person name="Veneault-Fourrey C."/>
            <person name="LaButti K."/>
            <person name="Lindquist E.A."/>
            <person name="Lipzen A."/>
            <person name="Lundell T."/>
            <person name="Morin E."/>
            <person name="Murat C."/>
            <person name="Sun H."/>
            <person name="Tunlid A."/>
            <person name="Henrissat B."/>
            <person name="Grigoriev I.V."/>
            <person name="Hibbett D.S."/>
            <person name="Martin F."/>
            <person name="Nordberg H.P."/>
            <person name="Cantor M.N."/>
            <person name="Hua S.X."/>
        </authorList>
    </citation>
    <scope>NUCLEOTIDE SEQUENCE [LARGE SCALE GENOMIC DNA]</scope>
    <source>
        <strain evidence="1 2">Marx 270</strain>
    </source>
</reference>